<gene>
    <name evidence="1" type="ORF">EJC50_09635</name>
</gene>
<name>A0A3Q8X4E6_9BACL</name>
<reference evidence="2" key="1">
    <citation type="submission" date="2018-12" db="EMBL/GenBank/DDBJ databases">
        <title>Genome sequence of Peanibacillus sp.</title>
        <authorList>
            <person name="Subramani G."/>
            <person name="Srinivasan S."/>
            <person name="Kim M.K."/>
        </authorList>
    </citation>
    <scope>NUCLEOTIDE SEQUENCE [LARGE SCALE GENOMIC DNA]</scope>
    <source>
        <strain evidence="2">18JY67-1</strain>
    </source>
</reference>
<dbReference type="OrthoDB" id="1797983at2"/>
<dbReference type="AlphaFoldDB" id="A0A3Q8X4E6"/>
<proteinExistence type="predicted"/>
<dbReference type="EMBL" id="CP034437">
    <property type="protein sequence ID" value="AZN39879.1"/>
    <property type="molecule type" value="Genomic_DNA"/>
</dbReference>
<evidence type="ECO:0000313" key="1">
    <source>
        <dbReference type="EMBL" id="AZN39879.1"/>
    </source>
</evidence>
<organism evidence="1 2">
    <name type="scientific">Paenibacillus albus</name>
    <dbReference type="NCBI Taxonomy" id="2495582"/>
    <lineage>
        <taxon>Bacteria</taxon>
        <taxon>Bacillati</taxon>
        <taxon>Bacillota</taxon>
        <taxon>Bacilli</taxon>
        <taxon>Bacillales</taxon>
        <taxon>Paenibacillaceae</taxon>
        <taxon>Paenibacillus</taxon>
    </lineage>
</organism>
<keyword evidence="2" id="KW-1185">Reference proteome</keyword>
<dbReference type="KEGG" id="palb:EJC50_09635"/>
<evidence type="ECO:0000313" key="2">
    <source>
        <dbReference type="Proteomes" id="UP000272528"/>
    </source>
</evidence>
<sequence length="172" mass="19211">MKKLQWRWILLILVFAGSLAWVLSLPNTKEWKGQVSSKVRELSQDTLPEFHVTAGDTEDSEIPVTQSTYCWGNRGCADYAWGKMMTRGIEPTSVEAGANIHIRLEDVPVPSELIAQKFLDDNTYETVTLVDGVFKAPSSAGVYHYGVSAYWKTEDGKYSKGDSSVVFVIEVK</sequence>
<accession>A0A3Q8X4E6</accession>
<dbReference type="Proteomes" id="UP000272528">
    <property type="component" value="Chromosome"/>
</dbReference>
<dbReference type="RefSeq" id="WP_126014894.1">
    <property type="nucleotide sequence ID" value="NZ_CP034437.1"/>
</dbReference>
<protein>
    <submittedName>
        <fullName evidence="1">Uncharacterized protein</fullName>
    </submittedName>
</protein>